<dbReference type="PROSITE" id="PS00134">
    <property type="entry name" value="TRYPSIN_HIS"/>
    <property type="match status" value="1"/>
</dbReference>
<dbReference type="SUPFAM" id="SSF50494">
    <property type="entry name" value="Trypsin-like serine proteases"/>
    <property type="match status" value="2"/>
</dbReference>
<sequence>MTLRRRIFGQTSLVAVAGLLGGGFAAMAPAQAIAGGGEAGEAYGFMGSLQRLDSPRDDLHVCGVALVAPQWGVTAGHCVRGAADLTSTKEHPPSGHPIGWQVRFGSTKVDSGGDLVRVEQFSKRSVGIGPAADDIALLRFDRPVRQVPIAVVAERPTPDTDVRIMGWGALNAQCGKDYGDPSCYPKTLRQADTKVQRQETCSYNNDPNILCIGALDGTVGPQNMDSGGPAVVRDGQQWKLVGLTEGGANTGTEQAPSTYVSVARHADWIAGYTEGRTQLPPDSPTPTPSINGTVDLSACSGSVIRGPQAQPNDHALILTNGHCIDPRPRPGEALGQRPVARTVQVIGEDGNSVLRTKTTDLLYATMTDTDLAVYRLDSTYADLDRRGVRIFPLSDRNPAPGQKVQVLSGAWQKGFDCAVDSTVAALSEGGYTQRDAIRYAQDSRCEPGSGTSGSPIVDSEGKVIGIHNTSAYVKNPGEDQLPPEARTTPPAVCAENNPCEIGSDGKVTSNPGAHYGQRLMGLNACIQAGSEFQPGRAGCLLPKPAAGKGLSSTASDGNTRYLTMIAAIILGGGGVIGLSALMIRRSRRAER</sequence>
<keyword evidence="3" id="KW-0732">Signal</keyword>
<dbReference type="GO" id="GO:0006508">
    <property type="term" value="P:proteolysis"/>
    <property type="evidence" value="ECO:0007669"/>
    <property type="project" value="InterPro"/>
</dbReference>
<dbReference type="Gene3D" id="2.40.10.120">
    <property type="match status" value="1"/>
</dbReference>
<protein>
    <submittedName>
        <fullName evidence="5">Peptidase S1</fullName>
    </submittedName>
</protein>
<dbReference type="InterPro" id="IPR018114">
    <property type="entry name" value="TRYPSIN_HIS"/>
</dbReference>
<evidence type="ECO:0000256" key="3">
    <source>
        <dbReference type="SAM" id="SignalP"/>
    </source>
</evidence>
<dbReference type="Gene3D" id="2.40.10.10">
    <property type="entry name" value="Trypsin-like serine proteases"/>
    <property type="match status" value="1"/>
</dbReference>
<dbReference type="PRINTS" id="PR00722">
    <property type="entry name" value="CHYMOTRYPSIN"/>
</dbReference>
<keyword evidence="1" id="KW-1015">Disulfide bond</keyword>
<evidence type="ECO:0000259" key="4">
    <source>
        <dbReference type="PROSITE" id="PS50240"/>
    </source>
</evidence>
<evidence type="ECO:0000256" key="1">
    <source>
        <dbReference type="ARBA" id="ARBA00023157"/>
    </source>
</evidence>
<dbReference type="PROSITE" id="PS51318">
    <property type="entry name" value="TAT"/>
    <property type="match status" value="1"/>
</dbReference>
<evidence type="ECO:0000256" key="2">
    <source>
        <dbReference type="SAM" id="Phobius"/>
    </source>
</evidence>
<keyword evidence="2" id="KW-0472">Membrane</keyword>
<dbReference type="InterPro" id="IPR001314">
    <property type="entry name" value="Peptidase_S1A"/>
</dbReference>
<feature type="domain" description="Peptidase S1" evidence="4">
    <location>
        <begin position="33"/>
        <end position="274"/>
    </location>
</feature>
<dbReference type="PANTHER" id="PTHR24253:SF153">
    <property type="entry name" value="SERINE PROTEASE HEPSIN"/>
    <property type="match status" value="1"/>
</dbReference>
<accession>A0A291RI59</accession>
<dbReference type="PANTHER" id="PTHR24253">
    <property type="entry name" value="TRANSMEMBRANE PROTEASE SERINE"/>
    <property type="match status" value="1"/>
</dbReference>
<gene>
    <name evidence="5" type="ORF">CRH09_14720</name>
</gene>
<keyword evidence="2" id="KW-1133">Transmembrane helix</keyword>
<name>A0A291RI59_9NOCA</name>
<dbReference type="InterPro" id="IPR001254">
    <property type="entry name" value="Trypsin_dom"/>
</dbReference>
<dbReference type="GO" id="GO:0004252">
    <property type="term" value="F:serine-type endopeptidase activity"/>
    <property type="evidence" value="ECO:0007669"/>
    <property type="project" value="InterPro"/>
</dbReference>
<keyword evidence="2" id="KW-0812">Transmembrane</keyword>
<dbReference type="KEGG" id="ntp:CRH09_14720"/>
<dbReference type="EMBL" id="CP023778">
    <property type="protein sequence ID" value="ATL67263.1"/>
    <property type="molecule type" value="Genomic_DNA"/>
</dbReference>
<evidence type="ECO:0000313" key="6">
    <source>
        <dbReference type="Proteomes" id="UP000221961"/>
    </source>
</evidence>
<reference evidence="5 6" key="1">
    <citation type="submission" date="2017-10" db="EMBL/GenBank/DDBJ databases">
        <title>Comparative genomics between pathogenic Norcardia.</title>
        <authorList>
            <person name="Zeng L."/>
        </authorList>
    </citation>
    <scope>NUCLEOTIDE SEQUENCE [LARGE SCALE GENOMIC DNA]</scope>
    <source>
        <strain evidence="5 6">NC_YFY_NT001</strain>
    </source>
</reference>
<feature type="chain" id="PRO_5039463420" evidence="3">
    <location>
        <begin position="35"/>
        <end position="591"/>
    </location>
</feature>
<proteinExistence type="predicted"/>
<dbReference type="InterPro" id="IPR043504">
    <property type="entry name" value="Peptidase_S1_PA_chymotrypsin"/>
</dbReference>
<dbReference type="Pfam" id="PF13365">
    <property type="entry name" value="Trypsin_2"/>
    <property type="match status" value="1"/>
</dbReference>
<organism evidence="5 6">
    <name type="scientific">Nocardia terpenica</name>
    <dbReference type="NCBI Taxonomy" id="455432"/>
    <lineage>
        <taxon>Bacteria</taxon>
        <taxon>Bacillati</taxon>
        <taxon>Actinomycetota</taxon>
        <taxon>Actinomycetes</taxon>
        <taxon>Mycobacteriales</taxon>
        <taxon>Nocardiaceae</taxon>
        <taxon>Nocardia</taxon>
    </lineage>
</organism>
<feature type="transmembrane region" description="Helical" evidence="2">
    <location>
        <begin position="561"/>
        <end position="583"/>
    </location>
</feature>
<dbReference type="Proteomes" id="UP000221961">
    <property type="component" value="Chromosome"/>
</dbReference>
<feature type="signal peptide" evidence="3">
    <location>
        <begin position="1"/>
        <end position="34"/>
    </location>
</feature>
<dbReference type="InterPro" id="IPR009003">
    <property type="entry name" value="Peptidase_S1_PA"/>
</dbReference>
<dbReference type="AlphaFoldDB" id="A0A291RI59"/>
<dbReference type="InterPro" id="IPR006311">
    <property type="entry name" value="TAT_signal"/>
</dbReference>
<dbReference type="Pfam" id="PF00089">
    <property type="entry name" value="Trypsin"/>
    <property type="match status" value="1"/>
</dbReference>
<dbReference type="PROSITE" id="PS50240">
    <property type="entry name" value="TRYPSIN_DOM"/>
    <property type="match status" value="1"/>
</dbReference>
<evidence type="ECO:0000313" key="5">
    <source>
        <dbReference type="EMBL" id="ATL67263.1"/>
    </source>
</evidence>
<dbReference type="SMART" id="SM00020">
    <property type="entry name" value="Tryp_SPc"/>
    <property type="match status" value="1"/>
</dbReference>